<dbReference type="CDD" id="cd10918">
    <property type="entry name" value="CE4_NodB_like_5s_6s"/>
    <property type="match status" value="1"/>
</dbReference>
<dbReference type="PANTHER" id="PTHR34216:SF3">
    <property type="entry name" value="POLY-BETA-1,6-N-ACETYL-D-GLUCOSAMINE N-DEACETYLASE"/>
    <property type="match status" value="1"/>
</dbReference>
<dbReference type="KEGG" id="tvi:Thivi_4051"/>
<evidence type="ECO:0000259" key="3">
    <source>
        <dbReference type="PROSITE" id="PS51677"/>
    </source>
</evidence>
<gene>
    <name evidence="4" type="ordered locus">Thivi_4051</name>
</gene>
<keyword evidence="4" id="KW-0624">Polysaccharide degradation</keyword>
<evidence type="ECO:0000256" key="2">
    <source>
        <dbReference type="ARBA" id="ARBA00022729"/>
    </source>
</evidence>
<keyword evidence="5" id="KW-1185">Reference proteome</keyword>
<sequence length="264" mass="29927">MNANRVPVLMYHRVGEPGSDWETRFAIPTCRFAAHMHALKQAGYQAISIDTLVEWLEGAPKLPAGAFLLTFDDGYRDVREHALPILERMNWPYTVFLVSKLIGGQDGWTLESNPSGGLHPLLNADEIRDMQQRGGSFHSHTRNHARLPSLHDAELTDQLASSRQDLRELLGRDVDYLAYPFGQVDDRVEAAAKAAGYRAAFSTQPGFNRTDVNRFRIRRLEVYGTDSPAMLLRKIHLGCNDGTLTYMIRYYFQRLVGYLPGFSR</sequence>
<keyword evidence="4" id="KW-0378">Hydrolase</keyword>
<dbReference type="GO" id="GO:0016810">
    <property type="term" value="F:hydrolase activity, acting on carbon-nitrogen (but not peptide) bonds"/>
    <property type="evidence" value="ECO:0007669"/>
    <property type="project" value="InterPro"/>
</dbReference>
<name>I3YFV7_THIV6</name>
<dbReference type="PROSITE" id="PS51677">
    <property type="entry name" value="NODB"/>
    <property type="match status" value="1"/>
</dbReference>
<dbReference type="AlphaFoldDB" id="I3YFV7"/>
<dbReference type="InterPro" id="IPR002509">
    <property type="entry name" value="NODB_dom"/>
</dbReference>
<evidence type="ECO:0000313" key="4">
    <source>
        <dbReference type="EMBL" id="AFL75875.1"/>
    </source>
</evidence>
<dbReference type="PANTHER" id="PTHR34216">
    <property type="match status" value="1"/>
</dbReference>
<comment type="subcellular location">
    <subcellularLocation>
        <location evidence="1">Secreted</location>
    </subcellularLocation>
</comment>
<dbReference type="InterPro" id="IPR011330">
    <property type="entry name" value="Glyco_hydro/deAcase_b/a-brl"/>
</dbReference>
<dbReference type="STRING" id="765911.Thivi_4051"/>
<accession>I3YFV7</accession>
<dbReference type="eggNOG" id="COG0726">
    <property type="taxonomic scope" value="Bacteria"/>
</dbReference>
<dbReference type="InterPro" id="IPR051398">
    <property type="entry name" value="Polysacch_Deacetylase"/>
</dbReference>
<dbReference type="SUPFAM" id="SSF88713">
    <property type="entry name" value="Glycoside hydrolase/deacetylase"/>
    <property type="match status" value="1"/>
</dbReference>
<evidence type="ECO:0000313" key="5">
    <source>
        <dbReference type="Proteomes" id="UP000006062"/>
    </source>
</evidence>
<keyword evidence="4" id="KW-0858">Xylan degradation</keyword>
<dbReference type="EMBL" id="CP003154">
    <property type="protein sequence ID" value="AFL75875.1"/>
    <property type="molecule type" value="Genomic_DNA"/>
</dbReference>
<dbReference type="HOGENOM" id="CLU_030024_3_3_6"/>
<dbReference type="Pfam" id="PF01522">
    <property type="entry name" value="Polysacc_deac_1"/>
    <property type="match status" value="1"/>
</dbReference>
<keyword evidence="4" id="KW-0119">Carbohydrate metabolism</keyword>
<dbReference type="RefSeq" id="WP_014780261.1">
    <property type="nucleotide sequence ID" value="NC_018012.1"/>
</dbReference>
<keyword evidence="4" id="KW-0326">Glycosidase</keyword>
<dbReference type="GO" id="GO:0045493">
    <property type="term" value="P:xylan catabolic process"/>
    <property type="evidence" value="ECO:0007669"/>
    <property type="project" value="UniProtKB-KW"/>
</dbReference>
<dbReference type="GO" id="GO:0005576">
    <property type="term" value="C:extracellular region"/>
    <property type="evidence" value="ECO:0007669"/>
    <property type="project" value="UniProtKB-SubCell"/>
</dbReference>
<proteinExistence type="predicted"/>
<dbReference type="GO" id="GO:0016798">
    <property type="term" value="F:hydrolase activity, acting on glycosyl bonds"/>
    <property type="evidence" value="ECO:0007669"/>
    <property type="project" value="UniProtKB-KW"/>
</dbReference>
<organism evidence="4 5">
    <name type="scientific">Thiocystis violascens (strain ATCC 17096 / DSM 198 / 6111)</name>
    <name type="common">Chromatium violascens</name>
    <dbReference type="NCBI Taxonomy" id="765911"/>
    <lineage>
        <taxon>Bacteria</taxon>
        <taxon>Pseudomonadati</taxon>
        <taxon>Pseudomonadota</taxon>
        <taxon>Gammaproteobacteria</taxon>
        <taxon>Chromatiales</taxon>
        <taxon>Chromatiaceae</taxon>
        <taxon>Thiocystis</taxon>
    </lineage>
</organism>
<dbReference type="Proteomes" id="UP000006062">
    <property type="component" value="Chromosome"/>
</dbReference>
<dbReference type="Gene3D" id="3.20.20.370">
    <property type="entry name" value="Glycoside hydrolase/deacetylase"/>
    <property type="match status" value="1"/>
</dbReference>
<feature type="domain" description="NodB homology" evidence="3">
    <location>
        <begin position="65"/>
        <end position="264"/>
    </location>
</feature>
<keyword evidence="2" id="KW-0732">Signal</keyword>
<evidence type="ECO:0000256" key="1">
    <source>
        <dbReference type="ARBA" id="ARBA00004613"/>
    </source>
</evidence>
<protein>
    <submittedName>
        <fullName evidence="4">Putative xylanase/chitin deacetylase</fullName>
    </submittedName>
</protein>
<reference evidence="4 5" key="1">
    <citation type="submission" date="2012-06" db="EMBL/GenBank/DDBJ databases">
        <title>Complete sequence of Thiocystis violascens DSM 198.</title>
        <authorList>
            <consortium name="US DOE Joint Genome Institute"/>
            <person name="Lucas S."/>
            <person name="Han J."/>
            <person name="Lapidus A."/>
            <person name="Cheng J.-F."/>
            <person name="Goodwin L."/>
            <person name="Pitluck S."/>
            <person name="Peters L."/>
            <person name="Ovchinnikova G."/>
            <person name="Teshima H."/>
            <person name="Detter J.C."/>
            <person name="Han C."/>
            <person name="Tapia R."/>
            <person name="Land M."/>
            <person name="Hauser L."/>
            <person name="Kyrpides N."/>
            <person name="Ivanova N."/>
            <person name="Pagani I."/>
            <person name="Vogl K."/>
            <person name="Liu Z."/>
            <person name="Frigaard N.-U."/>
            <person name="Bryant D."/>
            <person name="Woyke T."/>
        </authorList>
    </citation>
    <scope>NUCLEOTIDE SEQUENCE [LARGE SCALE GENOMIC DNA]</scope>
    <source>
        <strain evidence="5">ATCC 17096 / DSM 198 / 6111</strain>
    </source>
</reference>